<gene>
    <name evidence="2" type="ORF">DQ393_11605</name>
</gene>
<reference evidence="2 3" key="1">
    <citation type="submission" date="2018-06" db="EMBL/GenBank/DDBJ databases">
        <title>Whole Genome Sequence of an efficient microsymbiont, Rhizobium tropici.</title>
        <authorList>
            <person name="Srinivasan R."/>
            <person name="Singh H.V."/>
            <person name="Srivastava R."/>
            <person name="Kumari B."/>
            <person name="Radhakrishna A."/>
        </authorList>
    </citation>
    <scope>NUCLEOTIDE SEQUENCE [LARGE SCALE GENOMIC DNA]</scope>
    <source>
        <strain evidence="2 3">IGFRI Rhizo-19</strain>
    </source>
</reference>
<dbReference type="Proteomes" id="UP000251205">
    <property type="component" value="Unassembled WGS sequence"/>
</dbReference>
<dbReference type="EMBL" id="QMKK01000030">
    <property type="protein sequence ID" value="RAX41211.1"/>
    <property type="molecule type" value="Genomic_DNA"/>
</dbReference>
<proteinExistence type="predicted"/>
<feature type="region of interest" description="Disordered" evidence="1">
    <location>
        <begin position="37"/>
        <end position="70"/>
    </location>
</feature>
<evidence type="ECO:0000313" key="3">
    <source>
        <dbReference type="Proteomes" id="UP000251205"/>
    </source>
</evidence>
<name>A0A329YBE5_RHITR</name>
<accession>A0A329YBE5</accession>
<dbReference type="OrthoDB" id="7271438at2"/>
<evidence type="ECO:0000313" key="2">
    <source>
        <dbReference type="EMBL" id="RAX41211.1"/>
    </source>
</evidence>
<dbReference type="RefSeq" id="WP_112341922.1">
    <property type="nucleotide sequence ID" value="NZ_QMKK01000030.1"/>
</dbReference>
<organism evidence="2 3">
    <name type="scientific">Rhizobium tropici</name>
    <dbReference type="NCBI Taxonomy" id="398"/>
    <lineage>
        <taxon>Bacteria</taxon>
        <taxon>Pseudomonadati</taxon>
        <taxon>Pseudomonadota</taxon>
        <taxon>Alphaproteobacteria</taxon>
        <taxon>Hyphomicrobiales</taxon>
        <taxon>Rhizobiaceae</taxon>
        <taxon>Rhizobium/Agrobacterium group</taxon>
        <taxon>Rhizobium</taxon>
    </lineage>
</organism>
<comment type="caution">
    <text evidence="2">The sequence shown here is derived from an EMBL/GenBank/DDBJ whole genome shotgun (WGS) entry which is preliminary data.</text>
</comment>
<evidence type="ECO:0000256" key="1">
    <source>
        <dbReference type="SAM" id="MobiDB-lite"/>
    </source>
</evidence>
<protein>
    <submittedName>
        <fullName evidence="2">Uncharacterized protein</fullName>
    </submittedName>
</protein>
<sequence length="102" mass="10552">MADNSTTTIRATFQTRQAADLAVEHLVQQHGISRPDIFVQSASDRNTAGSAPSGGDASHDEGARGDAPLAGEIEVSADIASSQAATVKRSLADAGALYVWSR</sequence>
<dbReference type="AlphaFoldDB" id="A0A329YBE5"/>
<feature type="compositionally biased region" description="Polar residues" evidence="1">
    <location>
        <begin position="40"/>
        <end position="50"/>
    </location>
</feature>